<feature type="compositionally biased region" description="Polar residues" evidence="1">
    <location>
        <begin position="67"/>
        <end position="80"/>
    </location>
</feature>
<evidence type="ECO:0000313" key="2">
    <source>
        <dbReference type="EMBL" id="PHZ16911.1"/>
    </source>
</evidence>
<keyword evidence="3" id="KW-1185">Reference proteome</keyword>
<gene>
    <name evidence="2" type="ORF">RHIMIDRAFT_232357</name>
</gene>
<dbReference type="GeneID" id="35438717"/>
<sequence>MDSFIRKDGKENILDGHGNEVFTVDMEVDDEAYPLEYVTNFNQYLDVKSPEKREQQKEEKLLDKSKTNNQSFENETTAQSWCKKESQNPDEVIERRKGSGKHVGRLLILKVEHEQFL</sequence>
<organism evidence="2 3">
    <name type="scientific">Rhizopus microsporus ATCC 52813</name>
    <dbReference type="NCBI Taxonomy" id="1340429"/>
    <lineage>
        <taxon>Eukaryota</taxon>
        <taxon>Fungi</taxon>
        <taxon>Fungi incertae sedis</taxon>
        <taxon>Mucoromycota</taxon>
        <taxon>Mucoromycotina</taxon>
        <taxon>Mucoromycetes</taxon>
        <taxon>Mucorales</taxon>
        <taxon>Mucorineae</taxon>
        <taxon>Rhizopodaceae</taxon>
        <taxon>Rhizopus</taxon>
    </lineage>
</organism>
<feature type="compositionally biased region" description="Basic and acidic residues" evidence="1">
    <location>
        <begin position="82"/>
        <end position="97"/>
    </location>
</feature>
<accession>A0A2G4T7E8</accession>
<feature type="region of interest" description="Disordered" evidence="1">
    <location>
        <begin position="48"/>
        <end position="99"/>
    </location>
</feature>
<dbReference type="STRING" id="1340429.A0A2G4T7E8"/>
<dbReference type="Proteomes" id="UP000242254">
    <property type="component" value="Unassembled WGS sequence"/>
</dbReference>
<feature type="compositionally biased region" description="Basic and acidic residues" evidence="1">
    <location>
        <begin position="48"/>
        <end position="66"/>
    </location>
</feature>
<dbReference type="AlphaFoldDB" id="A0A2G4T7E8"/>
<evidence type="ECO:0000256" key="1">
    <source>
        <dbReference type="SAM" id="MobiDB-lite"/>
    </source>
</evidence>
<evidence type="ECO:0000313" key="3">
    <source>
        <dbReference type="Proteomes" id="UP000242254"/>
    </source>
</evidence>
<dbReference type="RefSeq" id="XP_023470619.1">
    <property type="nucleotide sequence ID" value="XM_023607727.1"/>
</dbReference>
<protein>
    <submittedName>
        <fullName evidence="2">Uncharacterized protein</fullName>
    </submittedName>
</protein>
<dbReference type="EMBL" id="KZ303842">
    <property type="protein sequence ID" value="PHZ16911.1"/>
    <property type="molecule type" value="Genomic_DNA"/>
</dbReference>
<proteinExistence type="predicted"/>
<reference evidence="2 3" key="1">
    <citation type="journal article" date="2016" name="Proc. Natl. Acad. Sci. U.S.A.">
        <title>Lipid metabolic changes in an early divergent fungus govern the establishment of a mutualistic symbiosis with endobacteria.</title>
        <authorList>
            <person name="Lastovetsky O.A."/>
            <person name="Gaspar M.L."/>
            <person name="Mondo S.J."/>
            <person name="LaButti K.M."/>
            <person name="Sandor L."/>
            <person name="Grigoriev I.V."/>
            <person name="Henry S.A."/>
            <person name="Pawlowska T.E."/>
        </authorList>
    </citation>
    <scope>NUCLEOTIDE SEQUENCE [LARGE SCALE GENOMIC DNA]</scope>
    <source>
        <strain evidence="2 3">ATCC 52813</strain>
    </source>
</reference>
<name>A0A2G4T7E8_RHIZD</name>